<organism evidence="5 6">
    <name type="scientific">Zea mays</name>
    <name type="common">Maize</name>
    <dbReference type="NCBI Taxonomy" id="4577"/>
    <lineage>
        <taxon>Eukaryota</taxon>
        <taxon>Viridiplantae</taxon>
        <taxon>Streptophyta</taxon>
        <taxon>Embryophyta</taxon>
        <taxon>Tracheophyta</taxon>
        <taxon>Spermatophyta</taxon>
        <taxon>Magnoliopsida</taxon>
        <taxon>Liliopsida</taxon>
        <taxon>Poales</taxon>
        <taxon>Poaceae</taxon>
        <taxon>PACMAD clade</taxon>
        <taxon>Panicoideae</taxon>
        <taxon>Andropogonodae</taxon>
        <taxon>Andropogoneae</taxon>
        <taxon>Tripsacinae</taxon>
        <taxon>Zea</taxon>
    </lineage>
</organism>
<protein>
    <recommendedName>
        <fullName evidence="4">Cation-transporting P-type ATPase C-terminal domain-containing protein</fullName>
    </recommendedName>
</protein>
<dbReference type="Proteomes" id="UP000007305">
    <property type="component" value="Chromosome 1"/>
</dbReference>
<dbReference type="EnsemblPlants" id="Zm00001eb049270_T001">
    <property type="protein sequence ID" value="Zm00001eb049270_P001"/>
    <property type="gene ID" value="Zm00001eb049270"/>
</dbReference>
<evidence type="ECO:0000259" key="4">
    <source>
        <dbReference type="Pfam" id="PF00689"/>
    </source>
</evidence>
<dbReference type="Pfam" id="PF00689">
    <property type="entry name" value="Cation_ATPase_C"/>
    <property type="match status" value="1"/>
</dbReference>
<evidence type="ECO:0000256" key="2">
    <source>
        <dbReference type="ARBA" id="ARBA00022723"/>
    </source>
</evidence>
<sequence>MDTLGALALATEPPTNHLMERPPVGRREPLIINIMWRNLIIMALFQVSFLLTLNFKGISLLQLKNDDPAHADKVKNTFIFNTFVFCQVFNEFNSCKPDELNVFKGISENHLFIGIIAITVVLQDLDPAKWPSVWKNRVVAQTTSCLTLPLLSDHICTQDIDSTTIQWSLLAVCLFYTTDIVFSSASICRFSSASIIFLVHCTMGSFITSLRILFSLVHCLIIHRITAEAHNLKGKRIIEAELDIVFS</sequence>
<dbReference type="GO" id="GO:0046872">
    <property type="term" value="F:metal ion binding"/>
    <property type="evidence" value="ECO:0007669"/>
    <property type="project" value="UniProtKB-KW"/>
</dbReference>
<dbReference type="PANTHER" id="PTHR24093:SF369">
    <property type="entry name" value="CALCIUM-TRANSPORTING ATPASE"/>
    <property type="match status" value="1"/>
</dbReference>
<reference evidence="5" key="2">
    <citation type="submission" date="2019-07" db="EMBL/GenBank/DDBJ databases">
        <authorList>
            <person name="Seetharam A."/>
            <person name="Woodhouse M."/>
            <person name="Cannon E."/>
        </authorList>
    </citation>
    <scope>NUCLEOTIDE SEQUENCE [LARGE SCALE GENOMIC DNA]</scope>
    <source>
        <strain evidence="5">cv. B73</strain>
    </source>
</reference>
<evidence type="ECO:0000256" key="3">
    <source>
        <dbReference type="ARBA" id="ARBA00022842"/>
    </source>
</evidence>
<dbReference type="GO" id="GO:0012505">
    <property type="term" value="C:endomembrane system"/>
    <property type="evidence" value="ECO:0007669"/>
    <property type="project" value="UniProtKB-SubCell"/>
</dbReference>
<dbReference type="Gene3D" id="1.20.1110.10">
    <property type="entry name" value="Calcium-transporting ATPase, transmembrane domain"/>
    <property type="match status" value="1"/>
</dbReference>
<dbReference type="SUPFAM" id="SSF81665">
    <property type="entry name" value="Calcium ATPase, transmembrane domain M"/>
    <property type="match status" value="1"/>
</dbReference>
<keyword evidence="6" id="KW-1185">Reference proteome</keyword>
<dbReference type="PANTHER" id="PTHR24093">
    <property type="entry name" value="CATION TRANSPORTING ATPASE"/>
    <property type="match status" value="1"/>
</dbReference>
<dbReference type="InParanoid" id="A0A804M075"/>
<keyword evidence="3" id="KW-0460">Magnesium</keyword>
<accession>A0A804M075</accession>
<comment type="subcellular location">
    <subcellularLocation>
        <location evidence="1">Endomembrane system</location>
        <topology evidence="1">Multi-pass membrane protein</topology>
    </subcellularLocation>
</comment>
<dbReference type="InterPro" id="IPR006068">
    <property type="entry name" value="ATPase_P-typ_cation-transptr_C"/>
</dbReference>
<feature type="domain" description="Cation-transporting P-type ATPase C-terminal" evidence="4">
    <location>
        <begin position="1"/>
        <end position="123"/>
    </location>
</feature>
<evidence type="ECO:0000313" key="6">
    <source>
        <dbReference type="Proteomes" id="UP000007305"/>
    </source>
</evidence>
<dbReference type="InterPro" id="IPR023298">
    <property type="entry name" value="ATPase_P-typ_TM_dom_sf"/>
</dbReference>
<evidence type="ECO:0000256" key="1">
    <source>
        <dbReference type="ARBA" id="ARBA00004127"/>
    </source>
</evidence>
<dbReference type="AlphaFoldDB" id="A0A804M075"/>
<evidence type="ECO:0000313" key="5">
    <source>
        <dbReference type="EnsemblPlants" id="Zm00001eb049270_P001"/>
    </source>
</evidence>
<name>A0A804M075_MAIZE</name>
<dbReference type="Gramene" id="Zm00001eb049270_T001">
    <property type="protein sequence ID" value="Zm00001eb049270_P001"/>
    <property type="gene ID" value="Zm00001eb049270"/>
</dbReference>
<reference evidence="6" key="1">
    <citation type="submission" date="2015-12" db="EMBL/GenBank/DDBJ databases">
        <title>Update maize B73 reference genome by single molecule sequencing technologies.</title>
        <authorList>
            <consortium name="Maize Genome Sequencing Project"/>
            <person name="Ware D."/>
        </authorList>
    </citation>
    <scope>NUCLEOTIDE SEQUENCE [LARGE SCALE GENOMIC DNA]</scope>
    <source>
        <strain evidence="6">cv. B73</strain>
    </source>
</reference>
<proteinExistence type="predicted"/>
<keyword evidence="2" id="KW-0479">Metal-binding</keyword>
<reference evidence="5" key="3">
    <citation type="submission" date="2021-05" db="UniProtKB">
        <authorList>
            <consortium name="EnsemblPlants"/>
        </authorList>
    </citation>
    <scope>IDENTIFICATION</scope>
    <source>
        <strain evidence="5">cv. B73</strain>
    </source>
</reference>